<dbReference type="Proteomes" id="UP000229753">
    <property type="component" value="Unassembled WGS sequence"/>
</dbReference>
<feature type="domain" description="PurM-like C-terminal" evidence="3">
    <location>
        <begin position="152"/>
        <end position="308"/>
    </location>
</feature>
<evidence type="ECO:0000259" key="2">
    <source>
        <dbReference type="Pfam" id="PF00586"/>
    </source>
</evidence>
<dbReference type="EMBL" id="PFNO01000004">
    <property type="protein sequence ID" value="PIZ50266.1"/>
    <property type="molecule type" value="Genomic_DNA"/>
</dbReference>
<dbReference type="Gene3D" id="3.90.650.10">
    <property type="entry name" value="PurM-like C-terminal domain"/>
    <property type="match status" value="1"/>
</dbReference>
<dbReference type="Pfam" id="PF02769">
    <property type="entry name" value="AIRS_C"/>
    <property type="match status" value="1"/>
</dbReference>
<evidence type="ECO:0008006" key="6">
    <source>
        <dbReference type="Google" id="ProtNLM"/>
    </source>
</evidence>
<dbReference type="SUPFAM" id="SSF56042">
    <property type="entry name" value="PurM C-terminal domain-like"/>
    <property type="match status" value="1"/>
</dbReference>
<dbReference type="SUPFAM" id="SSF55326">
    <property type="entry name" value="PurM N-terminal domain-like"/>
    <property type="match status" value="1"/>
</dbReference>
<evidence type="ECO:0000256" key="1">
    <source>
        <dbReference type="ARBA" id="ARBA00006243"/>
    </source>
</evidence>
<dbReference type="PANTHER" id="PTHR30303">
    <property type="entry name" value="HYDROGENASE ISOENZYMES FORMATION PROTEIN HYPE"/>
    <property type="match status" value="1"/>
</dbReference>
<evidence type="ECO:0000313" key="5">
    <source>
        <dbReference type="Proteomes" id="UP000229753"/>
    </source>
</evidence>
<dbReference type="InterPro" id="IPR036676">
    <property type="entry name" value="PurM-like_C_sf"/>
</dbReference>
<feature type="domain" description="PurM-like N-terminal" evidence="2">
    <location>
        <begin position="34"/>
        <end position="139"/>
    </location>
</feature>
<name>A0A2M7TP83_9BACT</name>
<dbReference type="PANTHER" id="PTHR30303:SF4">
    <property type="entry name" value="HYDROGENASE EXPRESSION_FORMATION PROTEIN HYPE"/>
    <property type="match status" value="1"/>
</dbReference>
<evidence type="ECO:0000259" key="3">
    <source>
        <dbReference type="Pfam" id="PF02769"/>
    </source>
</evidence>
<dbReference type="InterPro" id="IPR011854">
    <property type="entry name" value="HypE"/>
</dbReference>
<dbReference type="PIRSF" id="PIRSF005644">
    <property type="entry name" value="Hdrgns_mtr_HypE"/>
    <property type="match status" value="1"/>
</dbReference>
<sequence>MNQILKRGKLPHPLLLKLLRKFGETSALVGPSIGEDAAIVLAKDSAFIFTLDPITFTDKKIGHYLLSINANDIAACGGIPKYLLVSLLFPRGTKEKQIKNLFSEIQKESKKAGLELLGGHTEITDEVKKTIAIGMMIGIAKKDQITPTENAKVGDKILLTKQVAIEGTATIFQEKEKRLKLVFPPKIFKRGKALLFEPGISIVKEAKILNQHCQVNSLHDPTEGGIATALWEISQAAQVKILVDEEKIPILKETQAVCEYYHLDPLYLLASGSLLATLPKKEAEKGVKILRKKGIPAIIIGEVKKGKGTWLLQKNNKLRKILPKEDEITKIAVRDS</sequence>
<dbReference type="Pfam" id="PF00586">
    <property type="entry name" value="AIRS"/>
    <property type="match status" value="1"/>
</dbReference>
<protein>
    <recommendedName>
        <fullName evidence="6">Hydrogenase expression/formation protein</fullName>
    </recommendedName>
</protein>
<dbReference type="GO" id="GO:0051604">
    <property type="term" value="P:protein maturation"/>
    <property type="evidence" value="ECO:0007669"/>
    <property type="project" value="TreeGrafter"/>
</dbReference>
<organism evidence="4 5">
    <name type="scientific">Candidatus Woesebacteria bacterium CG_4_10_14_0_2_um_filter_39_14</name>
    <dbReference type="NCBI Taxonomy" id="1975054"/>
    <lineage>
        <taxon>Bacteria</taxon>
        <taxon>Candidatus Woeseibacteriota</taxon>
    </lineage>
</organism>
<proteinExistence type="inferred from homology"/>
<dbReference type="AlphaFoldDB" id="A0A2M7TP83"/>
<reference evidence="5" key="1">
    <citation type="submission" date="2017-09" db="EMBL/GenBank/DDBJ databases">
        <title>Depth-based differentiation of microbial function through sediment-hosted aquifers and enrichment of novel symbionts in the deep terrestrial subsurface.</title>
        <authorList>
            <person name="Probst A.J."/>
            <person name="Ladd B."/>
            <person name="Jarett J.K."/>
            <person name="Geller-Mcgrath D.E."/>
            <person name="Sieber C.M.K."/>
            <person name="Emerson J.B."/>
            <person name="Anantharaman K."/>
            <person name="Thomas B.C."/>
            <person name="Malmstrom R."/>
            <person name="Stieglmeier M."/>
            <person name="Klingl A."/>
            <person name="Woyke T."/>
            <person name="Ryan C.M."/>
            <person name="Banfield J.F."/>
        </authorList>
    </citation>
    <scope>NUCLEOTIDE SEQUENCE [LARGE SCALE GENOMIC DNA]</scope>
</reference>
<gene>
    <name evidence="4" type="ORF">COY29_00115</name>
</gene>
<dbReference type="Gene3D" id="3.30.1330.10">
    <property type="entry name" value="PurM-like, N-terminal domain"/>
    <property type="match status" value="1"/>
</dbReference>
<dbReference type="InterPro" id="IPR010918">
    <property type="entry name" value="PurM-like_C_dom"/>
</dbReference>
<comment type="similarity">
    <text evidence="1">Belongs to the HypE family.</text>
</comment>
<accession>A0A2M7TP83</accession>
<dbReference type="InterPro" id="IPR016188">
    <property type="entry name" value="PurM-like_N"/>
</dbReference>
<dbReference type="InterPro" id="IPR036921">
    <property type="entry name" value="PurM-like_N_sf"/>
</dbReference>
<dbReference type="CDD" id="cd06061">
    <property type="entry name" value="PurM-like1"/>
    <property type="match status" value="1"/>
</dbReference>
<comment type="caution">
    <text evidence="4">The sequence shown here is derived from an EMBL/GenBank/DDBJ whole genome shotgun (WGS) entry which is preliminary data.</text>
</comment>
<evidence type="ECO:0000313" key="4">
    <source>
        <dbReference type="EMBL" id="PIZ50266.1"/>
    </source>
</evidence>